<dbReference type="PIRSF" id="PIRSF037470">
    <property type="entry name" value="Rhomboid"/>
    <property type="match status" value="1"/>
</dbReference>
<feature type="transmembrane region" description="Helical" evidence="9">
    <location>
        <begin position="330"/>
        <end position="348"/>
    </location>
</feature>
<dbReference type="Gene3D" id="1.10.238.10">
    <property type="entry name" value="EF-hand"/>
    <property type="match status" value="1"/>
</dbReference>
<feature type="transmembrane region" description="Helical" evidence="9">
    <location>
        <begin position="296"/>
        <end position="318"/>
    </location>
</feature>
<dbReference type="InterPro" id="IPR051739">
    <property type="entry name" value="Rhomboid_IM_Serine_Proteases"/>
</dbReference>
<dbReference type="InterPro" id="IPR022764">
    <property type="entry name" value="Peptidase_S54_rhomboid_dom"/>
</dbReference>
<dbReference type="InterPro" id="IPR018247">
    <property type="entry name" value="EF_Hand_1_Ca_BS"/>
</dbReference>
<dbReference type="Pfam" id="PF13499">
    <property type="entry name" value="EF-hand_7"/>
    <property type="match status" value="1"/>
</dbReference>
<keyword evidence="11" id="KW-1185">Reference proteome</keyword>
<proteinExistence type="inferred from homology"/>
<dbReference type="PANTHER" id="PTHR45840">
    <property type="entry name" value="RHOMBOID-RELATED PROTEIN"/>
    <property type="match status" value="1"/>
</dbReference>
<keyword evidence="6 9" id="KW-0472">Membrane</keyword>
<dbReference type="GO" id="GO:0005509">
    <property type="term" value="F:calcium ion binding"/>
    <property type="evidence" value="ECO:0007669"/>
    <property type="project" value="InterPro"/>
</dbReference>
<name>A0A0M3IL34_ASCLU</name>
<organism evidence="11 12">
    <name type="scientific">Ascaris lumbricoides</name>
    <name type="common">Giant roundworm</name>
    <dbReference type="NCBI Taxonomy" id="6252"/>
    <lineage>
        <taxon>Eukaryota</taxon>
        <taxon>Metazoa</taxon>
        <taxon>Ecdysozoa</taxon>
        <taxon>Nematoda</taxon>
        <taxon>Chromadorea</taxon>
        <taxon>Rhabditida</taxon>
        <taxon>Spirurina</taxon>
        <taxon>Ascaridomorpha</taxon>
        <taxon>Ascaridoidea</taxon>
        <taxon>Ascarididae</taxon>
        <taxon>Ascaris</taxon>
    </lineage>
</organism>
<feature type="active site" evidence="8">
    <location>
        <position position="333"/>
    </location>
</feature>
<evidence type="ECO:0000256" key="6">
    <source>
        <dbReference type="ARBA" id="ARBA00023136"/>
    </source>
</evidence>
<dbReference type="PROSITE" id="PS00018">
    <property type="entry name" value="EF_HAND_1"/>
    <property type="match status" value="2"/>
</dbReference>
<feature type="transmembrane region" description="Helical" evidence="9">
    <location>
        <begin position="360"/>
        <end position="381"/>
    </location>
</feature>
<dbReference type="Gene3D" id="1.20.1540.10">
    <property type="entry name" value="Rhomboid-like"/>
    <property type="match status" value="1"/>
</dbReference>
<evidence type="ECO:0000313" key="12">
    <source>
        <dbReference type="WBParaSite" id="ALUE_0001946201-mRNA-1"/>
    </source>
</evidence>
<evidence type="ECO:0000256" key="4">
    <source>
        <dbReference type="ARBA" id="ARBA00022837"/>
    </source>
</evidence>
<dbReference type="InterPro" id="IPR011992">
    <property type="entry name" value="EF-hand-dom_pair"/>
</dbReference>
<dbReference type="InterPro" id="IPR017213">
    <property type="entry name" value="Peptidase_S54_rhomboid_met"/>
</dbReference>
<sequence length="385" mass="43649">MRKWLLGDSEFWIAPPTHHHEMIDMVMCASAGVFDTNHDGYIGTNDLRRFVRQSAYSFGLTTAEADALLTNVDKNNDHLVDYPEFCTLMSKAKKMHMHSVMFRAAQLVVPRNNRTAPFSYLQQYNCFPPPLFMILLTVTQVCSLIFESGNRKGWNSSRFVSLRSGPLFQIAVYAYYVIEMKSGIQLNGPVPIKSPLIFNPYKIYEVWRYLTYMFIHIGFYHLIFNVLTQILLGVPLELVHKQWRIALVYLSGVLAGSLLVAVVDPRTYLAGASGGVYALLAAHIAELLLNWSEMEFALLRTIVLAILISSDAAVAVYQRYYAGMINKISYVSHIGGFVAGVLMGIIVLRNFRKKRWERVTWWTAIVILTLLLAATIVLNIAPRIL</sequence>
<keyword evidence="4" id="KW-0106">Calcium</keyword>
<dbReference type="SMART" id="SM00054">
    <property type="entry name" value="EFh"/>
    <property type="match status" value="2"/>
</dbReference>
<comment type="similarity">
    <text evidence="2 7">Belongs to the peptidase S54 family.</text>
</comment>
<keyword evidence="5 9" id="KW-1133">Transmembrane helix</keyword>
<evidence type="ECO:0000313" key="11">
    <source>
        <dbReference type="Proteomes" id="UP000036681"/>
    </source>
</evidence>
<protein>
    <submittedName>
        <fullName evidence="12">Rhomboid protease</fullName>
    </submittedName>
</protein>
<accession>A0A0M3IL34</accession>
<dbReference type="InterPro" id="IPR035952">
    <property type="entry name" value="Rhomboid-like_sf"/>
</dbReference>
<dbReference type="SUPFAM" id="SSF144091">
    <property type="entry name" value="Rhomboid-like"/>
    <property type="match status" value="1"/>
</dbReference>
<dbReference type="InterPro" id="IPR002048">
    <property type="entry name" value="EF_hand_dom"/>
</dbReference>
<feature type="active site" description="Nucleophile" evidence="8">
    <location>
        <position position="273"/>
    </location>
</feature>
<evidence type="ECO:0000259" key="10">
    <source>
        <dbReference type="PROSITE" id="PS50222"/>
    </source>
</evidence>
<feature type="transmembrane region" description="Helical" evidence="9">
    <location>
        <begin position="209"/>
        <end position="234"/>
    </location>
</feature>
<feature type="transmembrane region" description="Helical" evidence="9">
    <location>
        <begin position="127"/>
        <end position="147"/>
    </location>
</feature>
<dbReference type="AlphaFoldDB" id="A0A0M3IL34"/>
<evidence type="ECO:0000256" key="7">
    <source>
        <dbReference type="PIRNR" id="PIRNR037470"/>
    </source>
</evidence>
<dbReference type="Proteomes" id="UP000036681">
    <property type="component" value="Unplaced"/>
</dbReference>
<feature type="domain" description="EF-hand" evidence="10">
    <location>
        <begin position="60"/>
        <end position="95"/>
    </location>
</feature>
<keyword evidence="3 9" id="KW-0812">Transmembrane</keyword>
<feature type="transmembrane region" description="Helical" evidence="9">
    <location>
        <begin position="269"/>
        <end position="289"/>
    </location>
</feature>
<dbReference type="GO" id="GO:0004252">
    <property type="term" value="F:serine-type endopeptidase activity"/>
    <property type="evidence" value="ECO:0007669"/>
    <property type="project" value="UniProtKB-UniRule"/>
</dbReference>
<reference evidence="12" key="1">
    <citation type="submission" date="2017-02" db="UniProtKB">
        <authorList>
            <consortium name="WormBaseParasite"/>
        </authorList>
    </citation>
    <scope>IDENTIFICATION</scope>
</reference>
<feature type="domain" description="EF-hand" evidence="10">
    <location>
        <begin position="33"/>
        <end position="57"/>
    </location>
</feature>
<dbReference type="WBParaSite" id="ALUE_0001946201-mRNA-1">
    <property type="protein sequence ID" value="ALUE_0001946201-mRNA-1"/>
    <property type="gene ID" value="ALUE_0001946201"/>
</dbReference>
<evidence type="ECO:0000256" key="9">
    <source>
        <dbReference type="SAM" id="Phobius"/>
    </source>
</evidence>
<dbReference type="Pfam" id="PF01694">
    <property type="entry name" value="Rhomboid"/>
    <property type="match status" value="1"/>
</dbReference>
<dbReference type="CDD" id="cd00051">
    <property type="entry name" value="EFh"/>
    <property type="match status" value="1"/>
</dbReference>
<dbReference type="PANTHER" id="PTHR45840:SF9">
    <property type="entry name" value="INACTIVE RHOMBOID-RELATED PROTEIN 2"/>
    <property type="match status" value="1"/>
</dbReference>
<feature type="transmembrane region" description="Helical" evidence="9">
    <location>
        <begin position="159"/>
        <end position="178"/>
    </location>
</feature>
<evidence type="ECO:0000256" key="5">
    <source>
        <dbReference type="ARBA" id="ARBA00022989"/>
    </source>
</evidence>
<dbReference type="PROSITE" id="PS50222">
    <property type="entry name" value="EF_HAND_2"/>
    <property type="match status" value="2"/>
</dbReference>
<comment type="subcellular location">
    <subcellularLocation>
        <location evidence="1">Membrane</location>
        <topology evidence="1">Multi-pass membrane protein</topology>
    </subcellularLocation>
</comment>
<feature type="transmembrane region" description="Helical" evidence="9">
    <location>
        <begin position="246"/>
        <end position="263"/>
    </location>
</feature>
<dbReference type="SUPFAM" id="SSF47473">
    <property type="entry name" value="EF-hand"/>
    <property type="match status" value="1"/>
</dbReference>
<evidence type="ECO:0000256" key="8">
    <source>
        <dbReference type="PIRSR" id="PIRSR037470-50"/>
    </source>
</evidence>
<evidence type="ECO:0000256" key="3">
    <source>
        <dbReference type="ARBA" id="ARBA00022692"/>
    </source>
</evidence>
<evidence type="ECO:0000256" key="1">
    <source>
        <dbReference type="ARBA" id="ARBA00004141"/>
    </source>
</evidence>
<dbReference type="GO" id="GO:0016020">
    <property type="term" value="C:membrane"/>
    <property type="evidence" value="ECO:0007669"/>
    <property type="project" value="UniProtKB-SubCell"/>
</dbReference>
<evidence type="ECO:0000256" key="2">
    <source>
        <dbReference type="ARBA" id="ARBA00009045"/>
    </source>
</evidence>